<evidence type="ECO:0000256" key="6">
    <source>
        <dbReference type="ARBA" id="ARBA00022723"/>
    </source>
</evidence>
<dbReference type="NCBIfam" id="TIGR01488">
    <property type="entry name" value="HAD-SF-IB"/>
    <property type="match status" value="1"/>
</dbReference>
<accession>A0ABR3YYD4</accession>
<dbReference type="SFLD" id="SFLDS00003">
    <property type="entry name" value="Haloacid_Dehalogenase"/>
    <property type="match status" value="1"/>
</dbReference>
<dbReference type="Proteomes" id="UP001583186">
    <property type="component" value="Unassembled WGS sequence"/>
</dbReference>
<dbReference type="EMBL" id="JAWCUI010000041">
    <property type="protein sequence ID" value="KAL1892917.1"/>
    <property type="molecule type" value="Genomic_DNA"/>
</dbReference>
<feature type="compositionally biased region" description="Polar residues" evidence="11">
    <location>
        <begin position="242"/>
        <end position="256"/>
    </location>
</feature>
<feature type="region of interest" description="Disordered" evidence="11">
    <location>
        <begin position="231"/>
        <end position="256"/>
    </location>
</feature>
<dbReference type="SFLD" id="SFLDG01136">
    <property type="entry name" value="C1.6:_Phosphoserine_Phosphatas"/>
    <property type="match status" value="1"/>
</dbReference>
<dbReference type="CDD" id="cd07500">
    <property type="entry name" value="HAD_PSP"/>
    <property type="match status" value="1"/>
</dbReference>
<comment type="pathway">
    <text evidence="2">Amino-acid biosynthesis; L-serine biosynthesis; L-serine from 3-phospho-D-glycerate: step 3/3.</text>
</comment>
<dbReference type="InterPro" id="IPR023214">
    <property type="entry name" value="HAD_sf"/>
</dbReference>
<sequence length="542" mass="57755">MATPSKAPISSPGSFSLELPQRGRRINHGQANRPATHYGIDEIVESGSEDTSSPSAPSLRPTPPVGVSRNDAYAAKPGLPRRFSGVPDPKSPPVVVDSGVAHDLIHVNCTPMPGVAPSGERLIATIFYRGHGSDRIGHVATSPAQSNAAGNGATGPNVPRGAVEASDAIAVDELPANLAPTAQPASFPMELPATDSEPPRDGIYGAYVSPICIAAFLHLMSTFPLRRAVGDESQGISGGTGAQHTEANPSNTAYSNGYGSDLNASYRYLDNTKQPRVVELILGPAPSLPLADLRRHEQLYRFEREWGVEVALQGDTPWRRHPRLVVFDMDSTLITQEVIDMLAEAMPPAVATKVADITHRAMQGELQFDDAFRERVRLLAGLPSTLFTDLRARLDVTNGVPALLVALRRLGVRTAVLSGGFQPLTGWLAGELGINHAHANNVVIDQEGRLTGEVTGAIVGRERKCELLKQIAIDEGVDLKQAIAVGDGANDLLMLEAAGLGVAWHAKPVVQLEADVRLNQPSLLDLLYLLGFTSTEIRELSP</sequence>
<evidence type="ECO:0000256" key="10">
    <source>
        <dbReference type="ARBA" id="ARBA00031693"/>
    </source>
</evidence>
<comment type="cofactor">
    <cofactor evidence="1">
        <name>Mg(2+)</name>
        <dbReference type="ChEBI" id="CHEBI:18420"/>
    </cofactor>
</comment>
<evidence type="ECO:0000256" key="8">
    <source>
        <dbReference type="ARBA" id="ARBA00022842"/>
    </source>
</evidence>
<keyword evidence="7 12" id="KW-0378">Hydrolase</keyword>
<dbReference type="InterPro" id="IPR036412">
    <property type="entry name" value="HAD-like_sf"/>
</dbReference>
<comment type="similarity">
    <text evidence="3">Belongs to the HAD-like hydrolase superfamily. SerB family.</text>
</comment>
<keyword evidence="5" id="KW-0028">Amino-acid biosynthesis</keyword>
<evidence type="ECO:0000256" key="3">
    <source>
        <dbReference type="ARBA" id="ARBA00009184"/>
    </source>
</evidence>
<dbReference type="PANTHER" id="PTHR43344">
    <property type="entry name" value="PHOSPHOSERINE PHOSPHATASE"/>
    <property type="match status" value="1"/>
</dbReference>
<dbReference type="EC" id="3.1.3.3" evidence="4"/>
<evidence type="ECO:0000256" key="1">
    <source>
        <dbReference type="ARBA" id="ARBA00001946"/>
    </source>
</evidence>
<organism evidence="12 13">
    <name type="scientific">Sporothrix stenoceras</name>
    <dbReference type="NCBI Taxonomy" id="5173"/>
    <lineage>
        <taxon>Eukaryota</taxon>
        <taxon>Fungi</taxon>
        <taxon>Dikarya</taxon>
        <taxon>Ascomycota</taxon>
        <taxon>Pezizomycotina</taxon>
        <taxon>Sordariomycetes</taxon>
        <taxon>Sordariomycetidae</taxon>
        <taxon>Ophiostomatales</taxon>
        <taxon>Ophiostomataceae</taxon>
        <taxon>Sporothrix</taxon>
    </lineage>
</organism>
<dbReference type="Gene3D" id="3.40.50.1000">
    <property type="entry name" value="HAD superfamily/HAD-like"/>
    <property type="match status" value="1"/>
</dbReference>
<evidence type="ECO:0000256" key="11">
    <source>
        <dbReference type="SAM" id="MobiDB-lite"/>
    </source>
</evidence>
<dbReference type="Pfam" id="PF12710">
    <property type="entry name" value="HAD"/>
    <property type="match status" value="1"/>
</dbReference>
<dbReference type="SFLD" id="SFLDG01137">
    <property type="entry name" value="C1.6.1:_Phosphoserine_Phosphat"/>
    <property type="match status" value="1"/>
</dbReference>
<evidence type="ECO:0000256" key="9">
    <source>
        <dbReference type="ARBA" id="ARBA00023299"/>
    </source>
</evidence>
<dbReference type="PANTHER" id="PTHR43344:SF2">
    <property type="entry name" value="PHOSPHOSERINE PHOSPHATASE"/>
    <property type="match status" value="1"/>
</dbReference>
<evidence type="ECO:0000256" key="5">
    <source>
        <dbReference type="ARBA" id="ARBA00022605"/>
    </source>
</evidence>
<evidence type="ECO:0000313" key="12">
    <source>
        <dbReference type="EMBL" id="KAL1892917.1"/>
    </source>
</evidence>
<feature type="region of interest" description="Disordered" evidence="11">
    <location>
        <begin position="1"/>
        <end position="91"/>
    </location>
</feature>
<gene>
    <name evidence="12" type="primary">SER2</name>
    <name evidence="12" type="ORF">Sste5346_006810</name>
</gene>
<evidence type="ECO:0000256" key="2">
    <source>
        <dbReference type="ARBA" id="ARBA00005135"/>
    </source>
</evidence>
<dbReference type="NCBIfam" id="TIGR00338">
    <property type="entry name" value="serB"/>
    <property type="match status" value="1"/>
</dbReference>
<name>A0ABR3YYD4_9PEZI</name>
<dbReference type="SFLD" id="SFLDF00029">
    <property type="entry name" value="phosphoserine_phosphatase"/>
    <property type="match status" value="1"/>
</dbReference>
<proteinExistence type="inferred from homology"/>
<dbReference type="SUPFAM" id="SSF56784">
    <property type="entry name" value="HAD-like"/>
    <property type="match status" value="1"/>
</dbReference>
<evidence type="ECO:0000313" key="13">
    <source>
        <dbReference type="Proteomes" id="UP001583186"/>
    </source>
</evidence>
<protein>
    <recommendedName>
        <fullName evidence="4">phosphoserine phosphatase</fullName>
        <ecNumber evidence="4">3.1.3.3</ecNumber>
    </recommendedName>
    <alternativeName>
        <fullName evidence="10">O-phosphoserine phosphohydrolase</fullName>
    </alternativeName>
</protein>
<comment type="caution">
    <text evidence="12">The sequence shown here is derived from an EMBL/GenBank/DDBJ whole genome shotgun (WGS) entry which is preliminary data.</text>
</comment>
<evidence type="ECO:0000256" key="7">
    <source>
        <dbReference type="ARBA" id="ARBA00022801"/>
    </source>
</evidence>
<evidence type="ECO:0000256" key="4">
    <source>
        <dbReference type="ARBA" id="ARBA00012640"/>
    </source>
</evidence>
<keyword evidence="13" id="KW-1185">Reference proteome</keyword>
<dbReference type="InterPro" id="IPR004469">
    <property type="entry name" value="PSP"/>
</dbReference>
<dbReference type="InterPro" id="IPR050582">
    <property type="entry name" value="HAD-like_SerB"/>
</dbReference>
<reference evidence="12 13" key="1">
    <citation type="journal article" date="2024" name="IMA Fungus">
        <title>IMA Genome - F19 : A genome assembly and annotation guide to empower mycologists, including annotated draft genome sequences of Ceratocystis pirilliformis, Diaporthe australafricana, Fusarium ophioides, Paecilomyces lecythidis, and Sporothrix stenoceras.</title>
        <authorList>
            <person name="Aylward J."/>
            <person name="Wilson A.M."/>
            <person name="Visagie C.M."/>
            <person name="Spraker J."/>
            <person name="Barnes I."/>
            <person name="Buitendag C."/>
            <person name="Ceriani C."/>
            <person name="Del Mar Angel L."/>
            <person name="du Plessis D."/>
            <person name="Fuchs T."/>
            <person name="Gasser K."/>
            <person name="Kramer D."/>
            <person name="Li W."/>
            <person name="Munsamy K."/>
            <person name="Piso A."/>
            <person name="Price J.L."/>
            <person name="Sonnekus B."/>
            <person name="Thomas C."/>
            <person name="van der Nest A."/>
            <person name="van Dijk A."/>
            <person name="van Heerden A."/>
            <person name="van Vuuren N."/>
            <person name="Yilmaz N."/>
            <person name="Duong T.A."/>
            <person name="van der Merwe N.A."/>
            <person name="Wingfield M.J."/>
            <person name="Wingfield B.D."/>
        </authorList>
    </citation>
    <scope>NUCLEOTIDE SEQUENCE [LARGE SCALE GENOMIC DNA]</scope>
    <source>
        <strain evidence="12 13">CMW 5346</strain>
    </source>
</reference>
<keyword evidence="8" id="KW-0460">Magnesium</keyword>
<keyword evidence="6" id="KW-0479">Metal-binding</keyword>
<dbReference type="GO" id="GO:0016787">
    <property type="term" value="F:hydrolase activity"/>
    <property type="evidence" value="ECO:0007669"/>
    <property type="project" value="UniProtKB-KW"/>
</dbReference>
<keyword evidence="9" id="KW-0718">Serine biosynthesis</keyword>